<evidence type="ECO:0000313" key="1">
    <source>
        <dbReference type="EMBL" id="KAJ9055253.1"/>
    </source>
</evidence>
<protein>
    <submittedName>
        <fullName evidence="1">Uncharacterized protein</fullName>
    </submittedName>
</protein>
<name>A0ACC2RZ15_9FUNG</name>
<organism evidence="1 2">
    <name type="scientific">Entomophthora muscae</name>
    <dbReference type="NCBI Taxonomy" id="34485"/>
    <lineage>
        <taxon>Eukaryota</taxon>
        <taxon>Fungi</taxon>
        <taxon>Fungi incertae sedis</taxon>
        <taxon>Zoopagomycota</taxon>
        <taxon>Entomophthoromycotina</taxon>
        <taxon>Entomophthoromycetes</taxon>
        <taxon>Entomophthorales</taxon>
        <taxon>Entomophthoraceae</taxon>
        <taxon>Entomophthora</taxon>
    </lineage>
</organism>
<evidence type="ECO:0000313" key="2">
    <source>
        <dbReference type="Proteomes" id="UP001165960"/>
    </source>
</evidence>
<comment type="caution">
    <text evidence="1">The sequence shown here is derived from an EMBL/GenBank/DDBJ whole genome shotgun (WGS) entry which is preliminary data.</text>
</comment>
<sequence>MASYRTLLTSSLYTSLAHSKTLIYLRTNHMSYPCSLLKTSPSCCQLSRKKVFDLLDQFADIFAKDIDKERIWGSFRYGIKKEEKLI</sequence>
<reference evidence="1" key="1">
    <citation type="submission" date="2022-04" db="EMBL/GenBank/DDBJ databases">
        <title>Genome of the entomopathogenic fungus Entomophthora muscae.</title>
        <authorList>
            <person name="Elya C."/>
            <person name="Lovett B.R."/>
            <person name="Lee E."/>
            <person name="Macias A.M."/>
            <person name="Hajek A.E."/>
            <person name="De Bivort B.L."/>
            <person name="Kasson M.T."/>
            <person name="De Fine Licht H.H."/>
            <person name="Stajich J.E."/>
        </authorList>
    </citation>
    <scope>NUCLEOTIDE SEQUENCE</scope>
    <source>
        <strain evidence="1">Berkeley</strain>
    </source>
</reference>
<proteinExistence type="predicted"/>
<dbReference type="EMBL" id="QTSX02006405">
    <property type="protein sequence ID" value="KAJ9055253.1"/>
    <property type="molecule type" value="Genomic_DNA"/>
</dbReference>
<gene>
    <name evidence="1" type="ORF">DSO57_1005663</name>
</gene>
<dbReference type="Proteomes" id="UP001165960">
    <property type="component" value="Unassembled WGS sequence"/>
</dbReference>
<accession>A0ACC2RZ15</accession>
<keyword evidence="2" id="KW-1185">Reference proteome</keyword>